<comment type="caution">
    <text evidence="1">The sequence shown here is derived from an EMBL/GenBank/DDBJ whole genome shotgun (WGS) entry which is preliminary data.</text>
</comment>
<proteinExistence type="predicted"/>
<evidence type="ECO:0008006" key="3">
    <source>
        <dbReference type="Google" id="ProtNLM"/>
    </source>
</evidence>
<gene>
    <name evidence="1" type="ORF">JQM67_11175</name>
</gene>
<evidence type="ECO:0000313" key="1">
    <source>
        <dbReference type="EMBL" id="MCF2653162.1"/>
    </source>
</evidence>
<sequence length="118" mass="12834">MKLETVLNRLRLLTEDSREELLLLLASDAVGVLSERVVGTAEEIAEKEDALCAAAAAYAAYQLALLDEAQSPDSVTAGDVRAEYKTGSIKARVYYEQCLRGLSGILRDDTFYFGGVRA</sequence>
<reference evidence="1 2" key="1">
    <citation type="submission" date="2020-12" db="EMBL/GenBank/DDBJ databases">
        <title>Whole genome sequences of gut porcine anaerobes.</title>
        <authorList>
            <person name="Kubasova T."/>
            <person name="Jahodarova E."/>
            <person name="Rychlik I."/>
        </authorList>
    </citation>
    <scope>NUCLEOTIDE SEQUENCE [LARGE SCALE GENOMIC DNA]</scope>
    <source>
        <strain evidence="1 2">An867</strain>
    </source>
</reference>
<organism evidence="1 2">
    <name type="scientific">Anaeromassilibacillus senegalensis</name>
    <dbReference type="NCBI Taxonomy" id="1673717"/>
    <lineage>
        <taxon>Bacteria</taxon>
        <taxon>Bacillati</taxon>
        <taxon>Bacillota</taxon>
        <taxon>Clostridia</taxon>
        <taxon>Eubacteriales</taxon>
        <taxon>Acutalibacteraceae</taxon>
        <taxon>Anaeromassilibacillus</taxon>
    </lineage>
</organism>
<protein>
    <recommendedName>
        <fullName evidence="3">Phage gp6-like head-tail connector protein</fullName>
    </recommendedName>
</protein>
<dbReference type="Proteomes" id="UP001299220">
    <property type="component" value="Unassembled WGS sequence"/>
</dbReference>
<name>A0ABS9CSQ9_9FIRM</name>
<evidence type="ECO:0000313" key="2">
    <source>
        <dbReference type="Proteomes" id="UP001299220"/>
    </source>
</evidence>
<dbReference type="RefSeq" id="WP_235324180.1">
    <property type="nucleotide sequence ID" value="NZ_JAFBIT010000003.1"/>
</dbReference>
<dbReference type="EMBL" id="JAFBIT010000003">
    <property type="protein sequence ID" value="MCF2653162.1"/>
    <property type="molecule type" value="Genomic_DNA"/>
</dbReference>
<accession>A0ABS9CSQ9</accession>
<keyword evidence="2" id="KW-1185">Reference proteome</keyword>